<evidence type="ECO:0000256" key="1">
    <source>
        <dbReference type="ARBA" id="ARBA00022722"/>
    </source>
</evidence>
<evidence type="ECO:0000256" key="3">
    <source>
        <dbReference type="ARBA" id="ARBA00022759"/>
    </source>
</evidence>
<evidence type="ECO:0000313" key="13">
    <source>
        <dbReference type="EMBL" id="RGR69067.1"/>
    </source>
</evidence>
<accession>A0A0M6WYH4</accession>
<feature type="binding site" evidence="10">
    <location>
        <position position="166"/>
    </location>
    <ligand>
        <name>Mn(2+)</name>
        <dbReference type="ChEBI" id="CHEBI:29035"/>
    </ligand>
</feature>
<feature type="binding site" evidence="10">
    <location>
        <position position="249"/>
    </location>
    <ligand>
        <name>Mn(2+)</name>
        <dbReference type="ChEBI" id="CHEBI:29035"/>
    </ligand>
</feature>
<dbReference type="GO" id="GO:0046872">
    <property type="term" value="F:metal ion binding"/>
    <property type="evidence" value="ECO:0007669"/>
    <property type="project" value="UniProtKB-UniRule"/>
</dbReference>
<keyword evidence="7 10" id="KW-0238">DNA-binding</keyword>
<dbReference type="InterPro" id="IPR019856">
    <property type="entry name" value="CRISPR-assoc_Cas1_DVULG"/>
</dbReference>
<evidence type="ECO:0000256" key="9">
    <source>
        <dbReference type="ARBA" id="ARBA00038592"/>
    </source>
</evidence>
<reference evidence="11" key="2">
    <citation type="submission" date="2015-05" db="EMBL/GenBank/DDBJ databases">
        <authorList>
            <person name="Wang D.B."/>
            <person name="Wang M."/>
        </authorList>
    </citation>
    <scope>NUCLEOTIDE SEQUENCE [LARGE SCALE GENOMIC DNA]</scope>
    <source>
        <strain evidence="11">L1-83</strain>
    </source>
</reference>
<dbReference type="InterPro" id="IPR042211">
    <property type="entry name" value="CRISPR-assoc_Cas1_N"/>
</dbReference>
<comment type="similarity">
    <text evidence="10">Belongs to the CRISPR-associated endonuclease Cas1 family.</text>
</comment>
<keyword evidence="3 10" id="KW-0255">Endonuclease</keyword>
<gene>
    <name evidence="13" type="primary">cas1c</name>
    <name evidence="10" type="synonym">cas1</name>
    <name evidence="13" type="ORF">DWY29_07510</name>
    <name evidence="12" type="ORF">ERS852444_02019</name>
    <name evidence="11" type="ORF">RIL183_07031</name>
</gene>
<evidence type="ECO:0000256" key="7">
    <source>
        <dbReference type="ARBA" id="ARBA00023125"/>
    </source>
</evidence>
<keyword evidence="2 10" id="KW-0479">Metal-binding</keyword>
<evidence type="ECO:0000256" key="6">
    <source>
        <dbReference type="ARBA" id="ARBA00023118"/>
    </source>
</evidence>
<dbReference type="NCBIfam" id="TIGR03640">
    <property type="entry name" value="cas1_DVULG"/>
    <property type="match status" value="1"/>
</dbReference>
<evidence type="ECO:0000313" key="12">
    <source>
        <dbReference type="EMBL" id="CUN13068.1"/>
    </source>
</evidence>
<reference evidence="13 16" key="3">
    <citation type="submission" date="2018-08" db="EMBL/GenBank/DDBJ databases">
        <title>A genome reference for cultivated species of the human gut microbiota.</title>
        <authorList>
            <person name="Zou Y."/>
            <person name="Xue W."/>
            <person name="Luo G."/>
        </authorList>
    </citation>
    <scope>NUCLEOTIDE SEQUENCE [LARGE SCALE GENOMIC DNA]</scope>
    <source>
        <strain evidence="13 16">AF24-4</strain>
    </source>
</reference>
<dbReference type="InterPro" id="IPR042206">
    <property type="entry name" value="CRISPR-assoc_Cas1_C"/>
</dbReference>
<keyword evidence="4 10" id="KW-0378">Hydrolase</keyword>
<comment type="function">
    <text evidence="10">CRISPR (clustered regularly interspaced short palindromic repeat), is an adaptive immune system that provides protection against mobile genetic elements (viruses, transposable elements and conjugative plasmids). CRISPR clusters contain spacers, sequences complementary to antecedent mobile elements, and target invading nucleic acids. CRISPR clusters are transcribed and processed into CRISPR RNA (crRNA). Acts as a dsDNA endonuclease. Involved in the integration of spacer DNA into the CRISPR cassette.</text>
</comment>
<dbReference type="AlphaFoldDB" id="A0A0M6WYH4"/>
<evidence type="ECO:0000256" key="10">
    <source>
        <dbReference type="HAMAP-Rule" id="MF_01470"/>
    </source>
</evidence>
<dbReference type="HAMAP" id="MF_01470">
    <property type="entry name" value="Cas1"/>
    <property type="match status" value="1"/>
</dbReference>
<feature type="binding site" evidence="10">
    <location>
        <position position="234"/>
    </location>
    <ligand>
        <name>Mn(2+)</name>
        <dbReference type="ChEBI" id="CHEBI:29035"/>
    </ligand>
</feature>
<keyword evidence="8 10" id="KW-0464">Manganese</keyword>
<dbReference type="EC" id="3.1.-.-" evidence="10"/>
<dbReference type="GO" id="GO:0003677">
    <property type="term" value="F:DNA binding"/>
    <property type="evidence" value="ECO:0007669"/>
    <property type="project" value="UniProtKB-KW"/>
</dbReference>
<dbReference type="Gene3D" id="1.20.120.920">
    <property type="entry name" value="CRISPR-associated endonuclease Cas1, C-terminal domain"/>
    <property type="match status" value="1"/>
</dbReference>
<evidence type="ECO:0000313" key="11">
    <source>
        <dbReference type="EMBL" id="CRL42528.1"/>
    </source>
</evidence>
<dbReference type="CDD" id="cd09721">
    <property type="entry name" value="Cas1_I-C"/>
    <property type="match status" value="1"/>
</dbReference>
<evidence type="ECO:0000256" key="2">
    <source>
        <dbReference type="ARBA" id="ARBA00022723"/>
    </source>
</evidence>
<keyword evidence="14" id="KW-1185">Reference proteome</keyword>
<protein>
    <recommendedName>
        <fullName evidence="10">CRISPR-associated endonuclease Cas1</fullName>
        <ecNumber evidence="10">3.1.-.-</ecNumber>
    </recommendedName>
</protein>
<dbReference type="EMBL" id="QRUN01000007">
    <property type="protein sequence ID" value="RGR69067.1"/>
    <property type="molecule type" value="Genomic_DNA"/>
</dbReference>
<evidence type="ECO:0000256" key="5">
    <source>
        <dbReference type="ARBA" id="ARBA00022842"/>
    </source>
</evidence>
<dbReference type="Proteomes" id="UP000285820">
    <property type="component" value="Unassembled WGS sequence"/>
</dbReference>
<comment type="subunit">
    <text evidence="9 10">Homodimer, forms a heterotetramer with a Cas2 homodimer.</text>
</comment>
<evidence type="ECO:0000313" key="15">
    <source>
        <dbReference type="Proteomes" id="UP000095453"/>
    </source>
</evidence>
<dbReference type="EMBL" id="CYXX01000014">
    <property type="protein sequence ID" value="CUN13068.1"/>
    <property type="molecule type" value="Genomic_DNA"/>
</dbReference>
<keyword evidence="6 10" id="KW-0051">Antiviral defense</keyword>
<dbReference type="GO" id="GO:0043571">
    <property type="term" value="P:maintenance of CRISPR repeat elements"/>
    <property type="evidence" value="ECO:0007669"/>
    <property type="project" value="UniProtKB-UniRule"/>
</dbReference>
<evidence type="ECO:0000256" key="8">
    <source>
        <dbReference type="ARBA" id="ARBA00023211"/>
    </source>
</evidence>
<dbReference type="GO" id="GO:0016787">
    <property type="term" value="F:hydrolase activity"/>
    <property type="evidence" value="ECO:0007669"/>
    <property type="project" value="UniProtKB-KW"/>
</dbReference>
<dbReference type="Proteomes" id="UP000095453">
    <property type="component" value="Unassembled WGS sequence"/>
</dbReference>
<dbReference type="GO" id="GO:0004520">
    <property type="term" value="F:DNA endonuclease activity"/>
    <property type="evidence" value="ECO:0007669"/>
    <property type="project" value="InterPro"/>
</dbReference>
<name>A0A0M6WYH4_9FIRM</name>
<reference evidence="14" key="1">
    <citation type="submission" date="2015-05" db="EMBL/GenBank/DDBJ databases">
        <authorList>
            <consortium name="Pathogen Informatics"/>
        </authorList>
    </citation>
    <scope>NUCLEOTIDE SEQUENCE [LARGE SCALE GENOMIC DNA]</scope>
    <source>
        <strain evidence="12 15">2789STDY5608887</strain>
        <strain evidence="14">L1-83</strain>
    </source>
</reference>
<dbReference type="PANTHER" id="PTHR34353:SF2">
    <property type="entry name" value="CRISPR-ASSOCIATED ENDONUCLEASE CAS1 1"/>
    <property type="match status" value="1"/>
</dbReference>
<evidence type="ECO:0000313" key="14">
    <source>
        <dbReference type="Proteomes" id="UP000049828"/>
    </source>
</evidence>
<dbReference type="Pfam" id="PF01867">
    <property type="entry name" value="Cas_Cas1"/>
    <property type="match status" value="1"/>
</dbReference>
<dbReference type="GO" id="GO:0051607">
    <property type="term" value="P:defense response to virus"/>
    <property type="evidence" value="ECO:0007669"/>
    <property type="project" value="UniProtKB-UniRule"/>
</dbReference>
<dbReference type="Gene3D" id="3.100.10.20">
    <property type="entry name" value="CRISPR-associated endonuclease Cas1, N-terminal domain"/>
    <property type="match status" value="1"/>
</dbReference>
<dbReference type="InterPro" id="IPR050646">
    <property type="entry name" value="Cas1"/>
</dbReference>
<proteinExistence type="inferred from homology"/>
<organism evidence="11 14">
    <name type="scientific">Roseburia inulinivorans</name>
    <dbReference type="NCBI Taxonomy" id="360807"/>
    <lineage>
        <taxon>Bacteria</taxon>
        <taxon>Bacillati</taxon>
        <taxon>Bacillota</taxon>
        <taxon>Clostridia</taxon>
        <taxon>Lachnospirales</taxon>
        <taxon>Lachnospiraceae</taxon>
        <taxon>Roseburia</taxon>
    </lineage>
</organism>
<dbReference type="Proteomes" id="UP000049828">
    <property type="component" value="Unassembled WGS sequence"/>
</dbReference>
<dbReference type="NCBIfam" id="TIGR00287">
    <property type="entry name" value="cas1"/>
    <property type="match status" value="1"/>
</dbReference>
<evidence type="ECO:0000313" key="16">
    <source>
        <dbReference type="Proteomes" id="UP000285820"/>
    </source>
</evidence>
<keyword evidence="5 10" id="KW-0460">Magnesium</keyword>
<evidence type="ECO:0000256" key="4">
    <source>
        <dbReference type="ARBA" id="ARBA00022801"/>
    </source>
</evidence>
<dbReference type="PANTHER" id="PTHR34353">
    <property type="entry name" value="CRISPR-ASSOCIATED ENDONUCLEASE CAS1 1"/>
    <property type="match status" value="1"/>
</dbReference>
<dbReference type="InterPro" id="IPR002729">
    <property type="entry name" value="CRISPR-assoc_Cas1"/>
</dbReference>
<dbReference type="RefSeq" id="WP_007881877.1">
    <property type="nucleotide sequence ID" value="NZ_CVRS01000105.1"/>
</dbReference>
<dbReference type="GeneID" id="75162934"/>
<comment type="cofactor">
    <cofactor evidence="10">
        <name>Mg(2+)</name>
        <dbReference type="ChEBI" id="CHEBI:18420"/>
    </cofactor>
    <cofactor evidence="10">
        <name>Mn(2+)</name>
        <dbReference type="ChEBI" id="CHEBI:29035"/>
    </cofactor>
</comment>
<keyword evidence="1 10" id="KW-0540">Nuclease</keyword>
<dbReference type="OrthoDB" id="9803119at2"/>
<dbReference type="EMBL" id="CVRS01000105">
    <property type="protein sequence ID" value="CRL42528.1"/>
    <property type="molecule type" value="Genomic_DNA"/>
</dbReference>
<sequence length="343" mass="39519">MKKLLNTLYITSENKYLSLDGENVVIKEEGAELGRMPLHNLEMIVTFSRAGASPALMGKCADNNISIVFLTPSGSFLARVEGKTKGNVLLRKKQYEVAADEQESLKIARNTIVGKVYNGRWVIERTIRDHSLQTDADKLKIVSERLRDKIPDIRISNNKDQLRGIEGELASQYFSVFDELILQQKEDFYFHERNRRPPLDRVNALLSFVYTLLTSMMAASLETVGLDPCVGFLHGDRPGRYSLALDMMEELRPALADRFVLRLINKRMVGKTDFIEKEDGAILLTDDARKRVLDEWQKRKQEQIIHPYLKEKIQWGMVPYMQAMFLARYLRGDIDAYPPFLWK</sequence>